<evidence type="ECO:0000313" key="3">
    <source>
        <dbReference type="EMBL" id="WKW11822.1"/>
    </source>
</evidence>
<keyword evidence="1" id="KW-0472">Membrane</keyword>
<dbReference type="EMBL" id="CP130613">
    <property type="protein sequence ID" value="WKW14732.1"/>
    <property type="molecule type" value="Genomic_DNA"/>
</dbReference>
<reference evidence="4" key="1">
    <citation type="submission" date="2023-07" db="EMBL/GenBank/DDBJ databases">
        <authorList>
            <person name="Haufschild T."/>
            <person name="Kallscheuer N."/>
            <person name="Hammer J."/>
            <person name="Kohn T."/>
            <person name="Kabuu M."/>
            <person name="Jogler M."/>
            <person name="Wohfarth N."/>
            <person name="Heuer A."/>
            <person name="Rohde M."/>
            <person name="van Teeseling M.C.F."/>
            <person name="Jogler C."/>
        </authorList>
    </citation>
    <scope>NUCLEOTIDE SEQUENCE</scope>
    <source>
        <strain evidence="3">Strain 138</strain>
        <strain evidence="4">Strain 318</strain>
    </source>
</reference>
<dbReference type="AlphaFoldDB" id="A0AA49JZN9"/>
<dbReference type="RefSeq" id="WP_367887509.1">
    <property type="nucleotide sequence ID" value="NZ_CP130612.1"/>
</dbReference>
<evidence type="ECO:0000313" key="4">
    <source>
        <dbReference type="EMBL" id="WKW14732.1"/>
    </source>
</evidence>
<feature type="transmembrane region" description="Helical" evidence="1">
    <location>
        <begin position="134"/>
        <end position="156"/>
    </location>
</feature>
<keyword evidence="1" id="KW-0812">Transmembrane</keyword>
<dbReference type="KEGG" id="pspc:Strain318_001088"/>
<organism evidence="4 5">
    <name type="scientific">Pseudogemmatithrix spongiicola</name>
    <dbReference type="NCBI Taxonomy" id="3062599"/>
    <lineage>
        <taxon>Bacteria</taxon>
        <taxon>Pseudomonadati</taxon>
        <taxon>Gemmatimonadota</taxon>
        <taxon>Gemmatimonadia</taxon>
        <taxon>Gemmatimonadales</taxon>
        <taxon>Gemmatimonadaceae</taxon>
        <taxon>Pseudogemmatithrix</taxon>
    </lineage>
</organism>
<gene>
    <name evidence="3" type="ORF">Strain138_001088</name>
    <name evidence="4" type="ORF">Strain318_001088</name>
</gene>
<sequence length="163" mass="16473">MRALALALLVATASSLEAQRARPPLNAGRVAGELAVGTYAGIGGFLVGRFVGERMADILGAERDATMRAVGLTSGVAVAGLATAGSVYGIGNIGDQTGDFSATYLGTGVGFAAGWALSRALLGPSERPREGMSTAARWATANVIALLPSIGATVGFNSSRRYK</sequence>
<evidence type="ECO:0000313" key="5">
    <source>
        <dbReference type="Proteomes" id="UP001229955"/>
    </source>
</evidence>
<feature type="transmembrane region" description="Helical" evidence="1">
    <location>
        <begin position="28"/>
        <end position="48"/>
    </location>
</feature>
<feature type="transmembrane region" description="Helical" evidence="1">
    <location>
        <begin position="102"/>
        <end position="122"/>
    </location>
</feature>
<evidence type="ECO:0000256" key="2">
    <source>
        <dbReference type="SAM" id="SignalP"/>
    </source>
</evidence>
<proteinExistence type="predicted"/>
<evidence type="ECO:0000256" key="1">
    <source>
        <dbReference type="SAM" id="Phobius"/>
    </source>
</evidence>
<dbReference type="EMBL" id="CP130612">
    <property type="protein sequence ID" value="WKW11822.1"/>
    <property type="molecule type" value="Genomic_DNA"/>
</dbReference>
<keyword evidence="5" id="KW-1185">Reference proteome</keyword>
<keyword evidence="2" id="KW-0732">Signal</keyword>
<feature type="signal peptide" evidence="2">
    <location>
        <begin position="1"/>
        <end position="18"/>
    </location>
</feature>
<accession>A0AA49JTX8</accession>
<accession>A0AA49JZN9</accession>
<feature type="transmembrane region" description="Helical" evidence="1">
    <location>
        <begin position="69"/>
        <end position="90"/>
    </location>
</feature>
<keyword evidence="1" id="KW-1133">Transmembrane helix</keyword>
<protein>
    <submittedName>
        <fullName evidence="4">Uncharacterized protein</fullName>
    </submittedName>
</protein>
<dbReference type="Proteomes" id="UP001229955">
    <property type="component" value="Chromosome"/>
</dbReference>
<name>A0AA49JZN9_9BACT</name>
<feature type="chain" id="PRO_5041307410" evidence="2">
    <location>
        <begin position="19"/>
        <end position="163"/>
    </location>
</feature>